<comment type="caution">
    <text evidence="1">The sequence shown here is derived from an EMBL/GenBank/DDBJ whole genome shotgun (WGS) entry which is preliminary data.</text>
</comment>
<reference evidence="1 2" key="1">
    <citation type="journal article" date="2016" name="Int. J. Syst. Evol. Microbiol.">
        <title>Oceanobacillus halophilus sp. nov., a novel moderately halophilic bacterium from a hypersaline lake.</title>
        <authorList>
            <person name="Amoozegar M.A."/>
            <person name="Bagheri M."/>
            <person name="Makhdoumi A."/>
            <person name="Nikou M.M."/>
            <person name="Fazeli S.A.S."/>
            <person name="Schumann P."/>
            <person name="Sproer C."/>
            <person name="Sanchez-Porro C."/>
            <person name="Ventosa A."/>
        </authorList>
    </citation>
    <scope>NUCLEOTIDE SEQUENCE [LARGE SCALE GENOMIC DNA]</scope>
    <source>
        <strain evidence="1 2">DSM 23996</strain>
    </source>
</reference>
<dbReference type="RefSeq" id="WP_121204531.1">
    <property type="nucleotide sequence ID" value="NZ_RBZP01000008.1"/>
</dbReference>
<dbReference type="EMBL" id="RBZP01000008">
    <property type="protein sequence ID" value="RKQ32994.1"/>
    <property type="molecule type" value="Genomic_DNA"/>
</dbReference>
<evidence type="ECO:0000313" key="1">
    <source>
        <dbReference type="EMBL" id="RKQ32994.1"/>
    </source>
</evidence>
<keyword evidence="2" id="KW-1185">Reference proteome</keyword>
<organism evidence="1 2">
    <name type="scientific">Oceanobacillus halophilus</name>
    <dbReference type="NCBI Taxonomy" id="930130"/>
    <lineage>
        <taxon>Bacteria</taxon>
        <taxon>Bacillati</taxon>
        <taxon>Bacillota</taxon>
        <taxon>Bacilli</taxon>
        <taxon>Bacillales</taxon>
        <taxon>Bacillaceae</taxon>
        <taxon>Oceanobacillus</taxon>
    </lineage>
</organism>
<sequence length="167" mass="19448">MTNKYIYPDTAIFMKPGDVLYSHKTAKSSLIVGHTGIVGEDYNVYHVNWWGMKGQSDTLATYLSRHKEGERLTILRVNDAETARHAAIWAKKNISKVKHYSFNLHVNNIERNYCSKFIWQAFYYGNQGNIDISQRGLLNNSRRYITPFRIHKYFHKIGCFHKNTVGS</sequence>
<accession>A0A495A0S7</accession>
<dbReference type="AlphaFoldDB" id="A0A495A0S7"/>
<dbReference type="Pfam" id="PF05708">
    <property type="entry name" value="Peptidase_C92"/>
    <property type="match status" value="1"/>
</dbReference>
<evidence type="ECO:0000313" key="2">
    <source>
        <dbReference type="Proteomes" id="UP000269301"/>
    </source>
</evidence>
<dbReference type="OrthoDB" id="2080087at2"/>
<dbReference type="InterPro" id="IPR038765">
    <property type="entry name" value="Papain-like_cys_pep_sf"/>
</dbReference>
<dbReference type="InterPro" id="IPR024453">
    <property type="entry name" value="Peptidase_C92"/>
</dbReference>
<evidence type="ECO:0008006" key="3">
    <source>
        <dbReference type="Google" id="ProtNLM"/>
    </source>
</evidence>
<protein>
    <recommendedName>
        <fullName evidence="3">LRAT domain-containing protein</fullName>
    </recommendedName>
</protein>
<dbReference type="Gene3D" id="3.90.1720.10">
    <property type="entry name" value="endopeptidase domain like (from Nostoc punctiforme)"/>
    <property type="match status" value="1"/>
</dbReference>
<gene>
    <name evidence="1" type="ORF">D8M06_11410</name>
</gene>
<dbReference type="Proteomes" id="UP000269301">
    <property type="component" value="Unassembled WGS sequence"/>
</dbReference>
<name>A0A495A0S7_9BACI</name>
<proteinExistence type="predicted"/>
<dbReference type="SUPFAM" id="SSF54001">
    <property type="entry name" value="Cysteine proteinases"/>
    <property type="match status" value="1"/>
</dbReference>